<dbReference type="InterPro" id="IPR003724">
    <property type="entry name" value="CblAdoTrfase_CobA"/>
</dbReference>
<evidence type="ECO:0000313" key="2">
    <source>
        <dbReference type="Proteomes" id="UP000798488"/>
    </source>
</evidence>
<reference evidence="1" key="1">
    <citation type="submission" date="2016-02" db="EMBL/GenBank/DDBJ databases">
        <title>Draft Genome Sequence of Sporotomaculum syntrophicum Strain FB, a Syntrophic Benzoate Degrader.</title>
        <authorList>
            <person name="Nobu M.K."/>
            <person name="Narihiro T."/>
            <person name="Qiu Y.-L."/>
            <person name="Ohashi A."/>
            <person name="Liu W.-T."/>
            <person name="Yuji S."/>
        </authorList>
    </citation>
    <scope>NUCLEOTIDE SEQUENCE</scope>
    <source>
        <strain evidence="1">FB</strain>
    </source>
</reference>
<dbReference type="PANTHER" id="PTHR46638:SF1">
    <property type="entry name" value="CORRINOID ADENOSYLTRANSFERASE"/>
    <property type="match status" value="1"/>
</dbReference>
<dbReference type="EC" id="2.5.1.17" evidence="1"/>
<dbReference type="Proteomes" id="UP000798488">
    <property type="component" value="Unassembled WGS sequence"/>
</dbReference>
<dbReference type="EMBL" id="LSRS01000002">
    <property type="protein sequence ID" value="KAF1085860.1"/>
    <property type="molecule type" value="Genomic_DNA"/>
</dbReference>
<dbReference type="GO" id="GO:0005524">
    <property type="term" value="F:ATP binding"/>
    <property type="evidence" value="ECO:0007669"/>
    <property type="project" value="InterPro"/>
</dbReference>
<dbReference type="Gene3D" id="3.40.50.300">
    <property type="entry name" value="P-loop containing nucleotide triphosphate hydrolases"/>
    <property type="match status" value="1"/>
</dbReference>
<comment type="caution">
    <text evidence="1">The sequence shown here is derived from an EMBL/GenBank/DDBJ whole genome shotgun (WGS) entry which is preliminary data.</text>
</comment>
<name>A0A9D2WQS3_9FIRM</name>
<dbReference type="PIRSF" id="PIRSF015617">
    <property type="entry name" value="Adensltrnsf_CobA"/>
    <property type="match status" value="1"/>
</dbReference>
<dbReference type="Pfam" id="PF02572">
    <property type="entry name" value="CobA_CobO_BtuR"/>
    <property type="match status" value="1"/>
</dbReference>
<proteinExistence type="predicted"/>
<dbReference type="SUPFAM" id="SSF52540">
    <property type="entry name" value="P-loop containing nucleoside triphosphate hydrolases"/>
    <property type="match status" value="1"/>
</dbReference>
<dbReference type="GO" id="GO:0009236">
    <property type="term" value="P:cobalamin biosynthetic process"/>
    <property type="evidence" value="ECO:0007669"/>
    <property type="project" value="InterPro"/>
</dbReference>
<keyword evidence="2" id="KW-1185">Reference proteome</keyword>
<organism evidence="1 2">
    <name type="scientific">Sporotomaculum syntrophicum</name>
    <dbReference type="NCBI Taxonomy" id="182264"/>
    <lineage>
        <taxon>Bacteria</taxon>
        <taxon>Bacillati</taxon>
        <taxon>Bacillota</taxon>
        <taxon>Clostridia</taxon>
        <taxon>Eubacteriales</taxon>
        <taxon>Desulfallaceae</taxon>
        <taxon>Sporotomaculum</taxon>
    </lineage>
</organism>
<dbReference type="NCBIfam" id="NF004637">
    <property type="entry name" value="PRK05986.1"/>
    <property type="match status" value="1"/>
</dbReference>
<accession>A0A9D2WQS3</accession>
<dbReference type="GO" id="GO:0008817">
    <property type="term" value="F:corrinoid adenosyltransferase activity"/>
    <property type="evidence" value="ECO:0007669"/>
    <property type="project" value="UniProtKB-EC"/>
</dbReference>
<dbReference type="AlphaFoldDB" id="A0A9D2WQS3"/>
<dbReference type="PANTHER" id="PTHR46638">
    <property type="entry name" value="CORRINOID ADENOSYLTRANSFERASE"/>
    <property type="match status" value="1"/>
</dbReference>
<sequence>MFAKISGASKGLTIVFTGNGKGKTTAALGMALRAWGQGMRVLVLQFIKGGWKCGELEAAEKLGPNFVLLQMGEGFICGANDEDWEVHCTAAQHALENAKKAIREGSFDMVVLDEINYAMYYGLVDVESVLDIIQSKPPGLHLVLTGRYADDEVVRLADLVTEMREVKHPLAAGIKAQKGIEF</sequence>
<dbReference type="CDD" id="cd00561">
    <property type="entry name" value="CobA_ACA"/>
    <property type="match status" value="1"/>
</dbReference>
<protein>
    <submittedName>
        <fullName evidence="1">Cob(I)yrinic acid a,c-diamide adenosyltransferase</fullName>
        <ecNumber evidence="1">2.5.1.17</ecNumber>
    </submittedName>
</protein>
<evidence type="ECO:0000313" key="1">
    <source>
        <dbReference type="EMBL" id="KAF1085860.1"/>
    </source>
</evidence>
<dbReference type="InterPro" id="IPR027417">
    <property type="entry name" value="P-loop_NTPase"/>
</dbReference>
<keyword evidence="1" id="KW-0808">Transferase</keyword>
<dbReference type="NCBIfam" id="TIGR00708">
    <property type="entry name" value="cobA"/>
    <property type="match status" value="1"/>
</dbReference>
<dbReference type="RefSeq" id="WP_243152886.1">
    <property type="nucleotide sequence ID" value="NZ_LSRS01000002.1"/>
</dbReference>
<gene>
    <name evidence="1" type="primary">cobO</name>
    <name evidence="1" type="ORF">SPSYN_00589</name>
</gene>